<name>F1ZCT3_9SPHN</name>
<comment type="caution">
    <text evidence="1">The sequence shown here is derived from an EMBL/GenBank/DDBJ whole genome shotgun (WGS) entry which is preliminary data.</text>
</comment>
<dbReference type="HOGENOM" id="CLU_3273570_0_0_5"/>
<evidence type="ECO:0000313" key="1">
    <source>
        <dbReference type="EMBL" id="EGD57570.1"/>
    </source>
</evidence>
<organism evidence="1 2">
    <name type="scientific">Novosphingobium nitrogenifigens DSM 19370</name>
    <dbReference type="NCBI Taxonomy" id="983920"/>
    <lineage>
        <taxon>Bacteria</taxon>
        <taxon>Pseudomonadati</taxon>
        <taxon>Pseudomonadota</taxon>
        <taxon>Alphaproteobacteria</taxon>
        <taxon>Sphingomonadales</taxon>
        <taxon>Sphingomonadaceae</taxon>
        <taxon>Novosphingobium</taxon>
    </lineage>
</organism>
<evidence type="ECO:0000313" key="2">
    <source>
        <dbReference type="Proteomes" id="UP000004728"/>
    </source>
</evidence>
<proteinExistence type="predicted"/>
<protein>
    <submittedName>
        <fullName evidence="1">Uncharacterized protein</fullName>
    </submittedName>
</protein>
<sequence length="41" mass="4719">MFAKITPLDRLSKDDEGKRASAFLSFSYDGLIGWDSRLVRR</sequence>
<keyword evidence="2" id="KW-1185">Reference proteome</keyword>
<dbReference type="Proteomes" id="UP000004728">
    <property type="component" value="Unassembled WGS sequence"/>
</dbReference>
<dbReference type="InParanoid" id="F1ZCT3"/>
<reference evidence="1 2" key="1">
    <citation type="journal article" date="2012" name="J. Bacteriol.">
        <title>Draft Genome Sequence of Novosphingobium nitrogenifigens Y88T.</title>
        <authorList>
            <person name="Strabala T.J."/>
            <person name="Macdonald L."/>
            <person name="Liu V."/>
            <person name="Smit A.M."/>
        </authorList>
    </citation>
    <scope>NUCLEOTIDE SEQUENCE [LARGE SCALE GENOMIC DNA]</scope>
    <source>
        <strain evidence="1 2">DSM 19370</strain>
    </source>
</reference>
<accession>F1ZCT3</accession>
<dbReference type="AlphaFoldDB" id="F1ZCT3"/>
<gene>
    <name evidence="1" type="ORF">Y88_1452</name>
</gene>
<dbReference type="EMBL" id="AEWJ01000059">
    <property type="protein sequence ID" value="EGD57570.1"/>
    <property type="molecule type" value="Genomic_DNA"/>
</dbReference>